<dbReference type="EMBL" id="BTGD01000001">
    <property type="protein sequence ID" value="GMM54072.1"/>
    <property type="molecule type" value="Genomic_DNA"/>
</dbReference>
<accession>A0AAV5RSG6</accession>
<gene>
    <name evidence="3" type="ORF">DAKH74_006880</name>
</gene>
<evidence type="ECO:0000256" key="1">
    <source>
        <dbReference type="SAM" id="MobiDB-lite"/>
    </source>
</evidence>
<evidence type="ECO:0000256" key="2">
    <source>
        <dbReference type="SAM" id="Phobius"/>
    </source>
</evidence>
<keyword evidence="4" id="KW-1185">Reference proteome</keyword>
<feature type="compositionally biased region" description="Acidic residues" evidence="1">
    <location>
        <begin position="297"/>
        <end position="306"/>
    </location>
</feature>
<feature type="region of interest" description="Disordered" evidence="1">
    <location>
        <begin position="285"/>
        <end position="306"/>
    </location>
</feature>
<proteinExistence type="predicted"/>
<keyword evidence="2" id="KW-0812">Transmembrane</keyword>
<evidence type="ECO:0000313" key="3">
    <source>
        <dbReference type="EMBL" id="GMM54072.1"/>
    </source>
</evidence>
<dbReference type="Proteomes" id="UP001377567">
    <property type="component" value="Unassembled WGS sequence"/>
</dbReference>
<protein>
    <submittedName>
        <fullName evidence="3">Atg40 protein</fullName>
    </submittedName>
</protein>
<name>A0AAV5RSG6_MAUHU</name>
<reference evidence="3 4" key="1">
    <citation type="journal article" date="2023" name="Elife">
        <title>Identification of key yeast species and microbe-microbe interactions impacting larval growth of Drosophila in the wild.</title>
        <authorList>
            <person name="Mure A."/>
            <person name="Sugiura Y."/>
            <person name="Maeda R."/>
            <person name="Honda K."/>
            <person name="Sakurai N."/>
            <person name="Takahashi Y."/>
            <person name="Watada M."/>
            <person name="Katoh T."/>
            <person name="Gotoh A."/>
            <person name="Gotoh Y."/>
            <person name="Taniguchi I."/>
            <person name="Nakamura K."/>
            <person name="Hayashi T."/>
            <person name="Katayama T."/>
            <person name="Uemura T."/>
            <person name="Hattori Y."/>
        </authorList>
    </citation>
    <scope>NUCLEOTIDE SEQUENCE [LARGE SCALE GENOMIC DNA]</scope>
    <source>
        <strain evidence="3 4">KH-74</strain>
    </source>
</reference>
<keyword evidence="2" id="KW-1133">Transmembrane helix</keyword>
<keyword evidence="2" id="KW-0472">Membrane</keyword>
<organism evidence="3 4">
    <name type="scientific">Maudiozyma humilis</name>
    <name type="common">Sour dough yeast</name>
    <name type="synonym">Kazachstania humilis</name>
    <dbReference type="NCBI Taxonomy" id="51915"/>
    <lineage>
        <taxon>Eukaryota</taxon>
        <taxon>Fungi</taxon>
        <taxon>Dikarya</taxon>
        <taxon>Ascomycota</taxon>
        <taxon>Saccharomycotina</taxon>
        <taxon>Saccharomycetes</taxon>
        <taxon>Saccharomycetales</taxon>
        <taxon>Saccharomycetaceae</taxon>
        <taxon>Maudiozyma</taxon>
    </lineage>
</organism>
<evidence type="ECO:0000313" key="4">
    <source>
        <dbReference type="Proteomes" id="UP001377567"/>
    </source>
</evidence>
<sequence length="306" mass="34598">MADALSNMVTLILTVFIPLHITLETTYLSKDANAVSSFVQSSSMLQQQTQQGELTSLLLKYWSLFALIYIIIPQTPLNILLNIIPLKDFLLTAFNLLSTTELLIKFAKFIEEQKQFLSGFLKFLNNMNDPNKSKLEEFTKLYQSSFTNYYNEKYHTDIRDKNVVESYLFGAYTDSVVALTKRYAGMIPSTNIIQTCFDFIVLNIINMKITISSYYNFADEHANIPSDASNGSGQSSYTDNHDQSTASGTGFQPGSFESTTNRGTEPYYNELNLINNIVNEVKNLFRHPPSVSKPDEPTEPSEPDLD</sequence>
<feature type="transmembrane region" description="Helical" evidence="2">
    <location>
        <begin position="61"/>
        <end position="81"/>
    </location>
</feature>
<dbReference type="AlphaFoldDB" id="A0AAV5RSG6"/>
<comment type="caution">
    <text evidence="3">The sequence shown here is derived from an EMBL/GenBank/DDBJ whole genome shotgun (WGS) entry which is preliminary data.</text>
</comment>
<feature type="region of interest" description="Disordered" evidence="1">
    <location>
        <begin position="226"/>
        <end position="263"/>
    </location>
</feature>